<dbReference type="PANTHER" id="PTHR35131">
    <property type="entry name" value="EXPRESSED PROTEIN"/>
    <property type="match status" value="1"/>
</dbReference>
<dbReference type="AlphaFoldDB" id="A0AAV7F020"/>
<proteinExistence type="predicted"/>
<evidence type="ECO:0000313" key="2">
    <source>
        <dbReference type="Proteomes" id="UP000825729"/>
    </source>
</evidence>
<dbReference type="Proteomes" id="UP000825729">
    <property type="component" value="Unassembled WGS sequence"/>
</dbReference>
<keyword evidence="2" id="KW-1185">Reference proteome</keyword>
<name>A0AAV7F020_ARIFI</name>
<sequence length="115" mass="12460">MAATATAPVEIGTRGTVGSLVFQEMEYYNKLDLNLCHPEQRGQPSQIPAMVVSSWVDSGPNLGYSIAASKSKKKRRSGGFLPSICSAVDVIDNRMDLVPGCNYRNLRTDVKRLGG</sequence>
<dbReference type="EMBL" id="JAINDJ010000003">
    <property type="protein sequence ID" value="KAG9454099.1"/>
    <property type="molecule type" value="Genomic_DNA"/>
</dbReference>
<protein>
    <submittedName>
        <fullName evidence="1">Uncharacterized protein</fullName>
    </submittedName>
</protein>
<organism evidence="1 2">
    <name type="scientific">Aristolochia fimbriata</name>
    <name type="common">White veined hardy Dutchman's pipe vine</name>
    <dbReference type="NCBI Taxonomy" id="158543"/>
    <lineage>
        <taxon>Eukaryota</taxon>
        <taxon>Viridiplantae</taxon>
        <taxon>Streptophyta</taxon>
        <taxon>Embryophyta</taxon>
        <taxon>Tracheophyta</taxon>
        <taxon>Spermatophyta</taxon>
        <taxon>Magnoliopsida</taxon>
        <taxon>Magnoliidae</taxon>
        <taxon>Piperales</taxon>
        <taxon>Aristolochiaceae</taxon>
        <taxon>Aristolochia</taxon>
    </lineage>
</organism>
<reference evidence="1 2" key="1">
    <citation type="submission" date="2021-07" db="EMBL/GenBank/DDBJ databases">
        <title>The Aristolochia fimbriata genome: insights into angiosperm evolution, floral development and chemical biosynthesis.</title>
        <authorList>
            <person name="Jiao Y."/>
        </authorList>
    </citation>
    <scope>NUCLEOTIDE SEQUENCE [LARGE SCALE GENOMIC DNA]</scope>
    <source>
        <strain evidence="1">IBCAS-2021</strain>
        <tissue evidence="1">Leaf</tissue>
    </source>
</reference>
<evidence type="ECO:0000313" key="1">
    <source>
        <dbReference type="EMBL" id="KAG9454099.1"/>
    </source>
</evidence>
<dbReference type="PANTHER" id="PTHR35131:SF1">
    <property type="entry name" value="EXPRESSED PROTEIN"/>
    <property type="match status" value="1"/>
</dbReference>
<gene>
    <name evidence="1" type="ORF">H6P81_007003</name>
</gene>
<accession>A0AAV7F020</accession>
<comment type="caution">
    <text evidence="1">The sequence shown here is derived from an EMBL/GenBank/DDBJ whole genome shotgun (WGS) entry which is preliminary data.</text>
</comment>